<dbReference type="PRINTS" id="PR00207">
    <property type="entry name" value="FLAGELLIN"/>
</dbReference>
<dbReference type="EMBL" id="SLUO01000023">
    <property type="protein sequence ID" value="TCL54019.1"/>
    <property type="molecule type" value="Genomic_DNA"/>
</dbReference>
<dbReference type="Pfam" id="PF00700">
    <property type="entry name" value="Flagellin_C"/>
    <property type="match status" value="1"/>
</dbReference>
<dbReference type="SUPFAM" id="SSF64518">
    <property type="entry name" value="Phase 1 flagellin"/>
    <property type="match status" value="1"/>
</dbReference>
<comment type="function">
    <text evidence="4">Flagellin is the subunit protein which polymerizes to form the filaments of bacterial flagella.</text>
</comment>
<comment type="similarity">
    <text evidence="1 4">Belongs to the bacterial flagellin family.</text>
</comment>
<organism evidence="7 8">
    <name type="scientific">Kineothrix alysoides</name>
    <dbReference type="NCBI Taxonomy" id="1469948"/>
    <lineage>
        <taxon>Bacteria</taxon>
        <taxon>Bacillati</taxon>
        <taxon>Bacillota</taxon>
        <taxon>Clostridia</taxon>
        <taxon>Lachnospirales</taxon>
        <taxon>Lachnospiraceae</taxon>
        <taxon>Kineothrix</taxon>
    </lineage>
</organism>
<dbReference type="InterPro" id="IPR042187">
    <property type="entry name" value="Flagellin_C_sub2"/>
</dbReference>
<dbReference type="Proteomes" id="UP000295718">
    <property type="component" value="Unassembled WGS sequence"/>
</dbReference>
<dbReference type="AlphaFoldDB" id="A0A4R1QK28"/>
<dbReference type="InterPro" id="IPR001492">
    <property type="entry name" value="Flagellin"/>
</dbReference>
<keyword evidence="8" id="KW-1185">Reference proteome</keyword>
<keyword evidence="3 4" id="KW-0975">Bacterial flagellum</keyword>
<evidence type="ECO:0000256" key="2">
    <source>
        <dbReference type="ARBA" id="ARBA00020110"/>
    </source>
</evidence>
<gene>
    <name evidence="7" type="ORF">EDD76_12330</name>
</gene>
<evidence type="ECO:0000256" key="4">
    <source>
        <dbReference type="RuleBase" id="RU362073"/>
    </source>
</evidence>
<dbReference type="GO" id="GO:0005198">
    <property type="term" value="F:structural molecule activity"/>
    <property type="evidence" value="ECO:0007669"/>
    <property type="project" value="UniProtKB-UniRule"/>
</dbReference>
<dbReference type="GO" id="GO:0005576">
    <property type="term" value="C:extracellular region"/>
    <property type="evidence" value="ECO:0007669"/>
    <property type="project" value="UniProtKB-SubCell"/>
</dbReference>
<comment type="subcellular location">
    <subcellularLocation>
        <location evidence="4">Secreted</location>
    </subcellularLocation>
    <subcellularLocation>
        <location evidence="4">Bacterial flagellum</location>
    </subcellularLocation>
</comment>
<dbReference type="STRING" id="1469948.GCA_000732725_02378"/>
<proteinExistence type="inferred from homology"/>
<reference evidence="7 8" key="1">
    <citation type="submission" date="2019-03" db="EMBL/GenBank/DDBJ databases">
        <title>Genomic Encyclopedia of Type Strains, Phase IV (KMG-IV): sequencing the most valuable type-strain genomes for metagenomic binning, comparative biology and taxonomic classification.</title>
        <authorList>
            <person name="Goeker M."/>
        </authorList>
    </citation>
    <scope>NUCLEOTIDE SEQUENCE [LARGE SCALE GENOMIC DNA]</scope>
    <source>
        <strain evidence="7 8">DSM 100556</strain>
    </source>
</reference>
<keyword evidence="7" id="KW-0966">Cell projection</keyword>
<dbReference type="Pfam" id="PF00669">
    <property type="entry name" value="Flagellin_N"/>
    <property type="match status" value="1"/>
</dbReference>
<feature type="domain" description="Flagellin C-terminal" evidence="6">
    <location>
        <begin position="190"/>
        <end position="274"/>
    </location>
</feature>
<dbReference type="InterPro" id="IPR046358">
    <property type="entry name" value="Flagellin_C"/>
</dbReference>
<keyword evidence="4" id="KW-0964">Secreted</keyword>
<keyword evidence="7" id="KW-0282">Flagellum</keyword>
<evidence type="ECO:0000259" key="6">
    <source>
        <dbReference type="Pfam" id="PF00700"/>
    </source>
</evidence>
<name>A0A4R1QK28_9FIRM</name>
<evidence type="ECO:0000313" key="7">
    <source>
        <dbReference type="EMBL" id="TCL54019.1"/>
    </source>
</evidence>
<dbReference type="Gene3D" id="1.20.1330.10">
    <property type="entry name" value="f41 fragment of flagellin, N-terminal domain"/>
    <property type="match status" value="1"/>
</dbReference>
<dbReference type="PANTHER" id="PTHR42792">
    <property type="entry name" value="FLAGELLIN"/>
    <property type="match status" value="1"/>
</dbReference>
<protein>
    <recommendedName>
        <fullName evidence="2 4">Flagellin</fullName>
    </recommendedName>
</protein>
<dbReference type="RefSeq" id="WP_031391060.1">
    <property type="nucleotide sequence ID" value="NZ_JPNB01000002.1"/>
</dbReference>
<evidence type="ECO:0000256" key="1">
    <source>
        <dbReference type="ARBA" id="ARBA00005709"/>
    </source>
</evidence>
<dbReference type="GO" id="GO:0009288">
    <property type="term" value="C:bacterial-type flagellum"/>
    <property type="evidence" value="ECO:0007669"/>
    <property type="project" value="UniProtKB-SubCell"/>
</dbReference>
<comment type="caution">
    <text evidence="7">The sequence shown here is derived from an EMBL/GenBank/DDBJ whole genome shotgun (WGS) entry which is preliminary data.</text>
</comment>
<evidence type="ECO:0000259" key="5">
    <source>
        <dbReference type="Pfam" id="PF00669"/>
    </source>
</evidence>
<keyword evidence="7" id="KW-0969">Cilium</keyword>
<feature type="domain" description="Flagellin N-terminal" evidence="5">
    <location>
        <begin position="3"/>
        <end position="140"/>
    </location>
</feature>
<accession>A0A4R1QK28</accession>
<sequence length="275" mass="29589">MVVQHNLTAMNSNRMLGITTNAQAKSTEKLSSGYKINRAADDAAGLSISEKMRRQIRGLTQASTNAQDGVSLAQTAEGALAEVQDMLQRMNELSVKSANGTYTTTQRGYISDEINQLTSEIDRIATTTKFNDQLLFSADKTFGLQIGAENSEQLSLQTKAMRATDLGLTSGTGLSWSSDTTGATAGTYITTVKDALEKVASQRSSLGAYQNRLEHTISNLDNIVENTTAAESRVRDTDMATEMVKYSNNNILAQAGQAMLAQANQTNQGVLSLLQ</sequence>
<evidence type="ECO:0000313" key="8">
    <source>
        <dbReference type="Proteomes" id="UP000295718"/>
    </source>
</evidence>
<evidence type="ECO:0000256" key="3">
    <source>
        <dbReference type="ARBA" id="ARBA00023143"/>
    </source>
</evidence>
<dbReference type="Gene3D" id="6.10.10.10">
    <property type="entry name" value="Flagellar export chaperone, C-terminal domain"/>
    <property type="match status" value="1"/>
</dbReference>
<dbReference type="PANTHER" id="PTHR42792:SF2">
    <property type="entry name" value="FLAGELLIN"/>
    <property type="match status" value="1"/>
</dbReference>
<dbReference type="InterPro" id="IPR001029">
    <property type="entry name" value="Flagellin_N"/>
</dbReference>
<dbReference type="OrthoDB" id="9796789at2"/>